<dbReference type="EMBL" id="VCHX02000343">
    <property type="protein sequence ID" value="TPQ15990.1"/>
    <property type="molecule type" value="Genomic_DNA"/>
</dbReference>
<organism evidence="9 10">
    <name type="scientific">Streptomyces sporangiiformans</name>
    <dbReference type="NCBI Taxonomy" id="2315329"/>
    <lineage>
        <taxon>Bacteria</taxon>
        <taxon>Bacillati</taxon>
        <taxon>Actinomycetota</taxon>
        <taxon>Actinomycetes</taxon>
        <taxon>Kitasatosporales</taxon>
        <taxon>Streptomycetaceae</taxon>
        <taxon>Streptomyces</taxon>
    </lineage>
</organism>
<feature type="transmembrane region" description="Helical" evidence="7">
    <location>
        <begin position="680"/>
        <end position="709"/>
    </location>
</feature>
<reference evidence="9 10" key="1">
    <citation type="submission" date="2019-06" db="EMBL/GenBank/DDBJ databases">
        <title>Streptomyces sporangiiformans sp. nov., a novel actinomycete isolated from soil in Mount Song.</title>
        <authorList>
            <person name="Han L."/>
        </authorList>
    </citation>
    <scope>NUCLEOTIDE SEQUENCE [LARGE SCALE GENOMIC DNA]</scope>
    <source>
        <strain evidence="9 10">NEAU-SSA 1</strain>
    </source>
</reference>
<evidence type="ECO:0000256" key="6">
    <source>
        <dbReference type="ARBA" id="ARBA00038076"/>
    </source>
</evidence>
<proteinExistence type="inferred from homology"/>
<dbReference type="InterPro" id="IPR050250">
    <property type="entry name" value="Macrolide_Exporter_MacB"/>
</dbReference>
<dbReference type="RefSeq" id="WP_119106206.1">
    <property type="nucleotide sequence ID" value="NZ_QXMJ01000343.1"/>
</dbReference>
<feature type="transmembrane region" description="Helical" evidence="7">
    <location>
        <begin position="729"/>
        <end position="749"/>
    </location>
</feature>
<dbReference type="PANTHER" id="PTHR30572:SF4">
    <property type="entry name" value="ABC TRANSPORTER PERMEASE YTRF"/>
    <property type="match status" value="1"/>
</dbReference>
<evidence type="ECO:0000256" key="5">
    <source>
        <dbReference type="ARBA" id="ARBA00023136"/>
    </source>
</evidence>
<dbReference type="AlphaFoldDB" id="A0A505D059"/>
<evidence type="ECO:0000313" key="10">
    <source>
        <dbReference type="Proteomes" id="UP000317378"/>
    </source>
</evidence>
<evidence type="ECO:0000256" key="7">
    <source>
        <dbReference type="SAM" id="Phobius"/>
    </source>
</evidence>
<feature type="transmembrane region" description="Helical" evidence="7">
    <location>
        <begin position="21"/>
        <end position="44"/>
    </location>
</feature>
<feature type="domain" description="ABC3 transporter permease C-terminal" evidence="8">
    <location>
        <begin position="255"/>
        <end position="368"/>
    </location>
</feature>
<keyword evidence="3 7" id="KW-0812">Transmembrane</keyword>
<feature type="transmembrane region" description="Helical" evidence="7">
    <location>
        <begin position="342"/>
        <end position="367"/>
    </location>
</feature>
<evidence type="ECO:0000256" key="4">
    <source>
        <dbReference type="ARBA" id="ARBA00022989"/>
    </source>
</evidence>
<comment type="similarity">
    <text evidence="6">Belongs to the ABC-4 integral membrane protein family.</text>
</comment>
<dbReference type="Proteomes" id="UP000317378">
    <property type="component" value="Unassembled WGS sequence"/>
</dbReference>
<dbReference type="Pfam" id="PF02687">
    <property type="entry name" value="FtsX"/>
    <property type="match status" value="2"/>
</dbReference>
<gene>
    <name evidence="9" type="ORF">FGD71_043935</name>
</gene>
<keyword evidence="2" id="KW-1003">Cell membrane</keyword>
<dbReference type="PANTHER" id="PTHR30572">
    <property type="entry name" value="MEMBRANE COMPONENT OF TRANSPORTER-RELATED"/>
    <property type="match status" value="1"/>
</dbReference>
<comment type="caution">
    <text evidence="9">The sequence shown here is derived from an EMBL/GenBank/DDBJ whole genome shotgun (WGS) entry which is preliminary data.</text>
</comment>
<feature type="transmembrane region" description="Helical" evidence="7">
    <location>
        <begin position="422"/>
        <end position="442"/>
    </location>
</feature>
<comment type="subcellular location">
    <subcellularLocation>
        <location evidence="1">Cell membrane</location>
        <topology evidence="1">Multi-pass membrane protein</topology>
    </subcellularLocation>
</comment>
<evidence type="ECO:0000256" key="2">
    <source>
        <dbReference type="ARBA" id="ARBA00022475"/>
    </source>
</evidence>
<accession>A0A505D059</accession>
<dbReference type="GO" id="GO:0005886">
    <property type="term" value="C:plasma membrane"/>
    <property type="evidence" value="ECO:0007669"/>
    <property type="project" value="UniProtKB-SubCell"/>
</dbReference>
<evidence type="ECO:0000259" key="8">
    <source>
        <dbReference type="Pfam" id="PF02687"/>
    </source>
</evidence>
<name>A0A505D059_9ACTN</name>
<evidence type="ECO:0000313" key="9">
    <source>
        <dbReference type="EMBL" id="TPQ15990.1"/>
    </source>
</evidence>
<keyword evidence="5 7" id="KW-0472">Membrane</keyword>
<evidence type="ECO:0000256" key="3">
    <source>
        <dbReference type="ARBA" id="ARBA00022692"/>
    </source>
</evidence>
<feature type="transmembrane region" description="Helical" evidence="7">
    <location>
        <begin position="634"/>
        <end position="659"/>
    </location>
</feature>
<keyword evidence="4 7" id="KW-1133">Transmembrane helix</keyword>
<dbReference type="InterPro" id="IPR003838">
    <property type="entry name" value="ABC3_permease_C"/>
</dbReference>
<feature type="transmembrane region" description="Helical" evidence="7">
    <location>
        <begin position="248"/>
        <end position="277"/>
    </location>
</feature>
<dbReference type="GO" id="GO:0022857">
    <property type="term" value="F:transmembrane transporter activity"/>
    <property type="evidence" value="ECO:0007669"/>
    <property type="project" value="TreeGrafter"/>
</dbReference>
<sequence length="769" mass="79146">MRAFLRWALADLRTHRGQAASLVLATAGITASLLISVALLVYAADPWQRLFTATNGAHVWLRTEPGAQTSALSSLPGVTAVSGPFSTVAETVRSGPEQAVLDLRAAGPKRPEVGRPEIESGRWLNGGPADGIVLERSLASALWVSPGDRITLPGDHGRSLRVVGIVRTAEAGYAPGDSPGIAWASPTLVADLLAEGGRHTQTLGLRLSDPGDTGYLVQRAVAAVGSPDVVDVSTWQDARTEAEGDNHLLGLLIGLFALSALAAAAVAVTGGIGARVFAHARDISVLKAVGFTPGQVTAMFLVRHTVLASLGVVLGFLATEAFGSLVPGSLGSAMDVWRALPVHAWTSLGVCLATVAVIAFATTLAAWRAGRVPAIPAARVAAPGRRRMSGAARFALRLRLPPSLVLGARAVMHRPGSSAATVLRLALPVLIVTITFGTWATVDRLEHDPGRVGLAGGLIARPNGVSNAEAERELDRSADVSAIHPGVELAALAPGQSKSVTLRGVGTSARPYPFAVVEGRAPTAPGEAVAGQGLLNALDVSVGQWVRVTVGGTPHILHIVGRCIETEDDGRVISTSYSTLHAQDKDVLPAYFSLELRGGADPSAVRYELTAASHGTLEVRDAVSSVPDLSPVRGVIVVLVGVLSLIGLVELSTAIFVSVRDHSRDLRAYRAVGMTPQQTVGTMVAQIGLLALGAATLGIGLGIPLAQWLIDQQSADGGIGAGIAGPPSWQLLTVVAVLAVGGAVAASVLPATRATALARHQLTHRDGAG</sequence>
<feature type="transmembrane region" description="Helical" evidence="7">
    <location>
        <begin position="298"/>
        <end position="322"/>
    </location>
</feature>
<keyword evidence="10" id="KW-1185">Reference proteome</keyword>
<dbReference type="OrthoDB" id="3510866at2"/>
<feature type="domain" description="ABC3 transporter permease C-terminal" evidence="8">
    <location>
        <begin position="638"/>
        <end position="754"/>
    </location>
</feature>
<protein>
    <submittedName>
        <fullName evidence="9">ABC transporter permease</fullName>
    </submittedName>
</protein>
<evidence type="ECO:0000256" key="1">
    <source>
        <dbReference type="ARBA" id="ARBA00004651"/>
    </source>
</evidence>